<dbReference type="AlphaFoldDB" id="A0A7J7MCW6"/>
<name>A0A7J7MCW6_9MAGN</name>
<dbReference type="PANTHER" id="PTHR47087:SF1">
    <property type="entry name" value="METHIONINE S-METHYLTRANSFERASE"/>
    <property type="match status" value="1"/>
</dbReference>
<gene>
    <name evidence="2" type="ORF">GIB67_008067</name>
</gene>
<evidence type="ECO:0000313" key="2">
    <source>
        <dbReference type="EMBL" id="KAF6152630.1"/>
    </source>
</evidence>
<reference evidence="2 3" key="1">
    <citation type="journal article" date="2020" name="IScience">
        <title>Genome Sequencing of the Endangered Kingdonia uniflora (Circaeasteraceae, Ranunculales) Reveals Potential Mechanisms of Evolutionary Specialization.</title>
        <authorList>
            <person name="Sun Y."/>
            <person name="Deng T."/>
            <person name="Zhang A."/>
            <person name="Moore M.J."/>
            <person name="Landis J.B."/>
            <person name="Lin N."/>
            <person name="Zhang H."/>
            <person name="Zhang X."/>
            <person name="Huang J."/>
            <person name="Zhang X."/>
            <person name="Sun H."/>
            <person name="Wang H."/>
        </authorList>
    </citation>
    <scope>NUCLEOTIDE SEQUENCE [LARGE SCALE GENOMIC DNA]</scope>
    <source>
        <strain evidence="2">TB1705</strain>
        <tissue evidence="2">Leaf</tissue>
    </source>
</reference>
<keyword evidence="1" id="KW-0175">Coiled coil</keyword>
<dbReference type="Proteomes" id="UP000541444">
    <property type="component" value="Unassembled WGS sequence"/>
</dbReference>
<dbReference type="InterPro" id="IPR004252">
    <property type="entry name" value="Probable_transposase_24"/>
</dbReference>
<organism evidence="2 3">
    <name type="scientific">Kingdonia uniflora</name>
    <dbReference type="NCBI Taxonomy" id="39325"/>
    <lineage>
        <taxon>Eukaryota</taxon>
        <taxon>Viridiplantae</taxon>
        <taxon>Streptophyta</taxon>
        <taxon>Embryophyta</taxon>
        <taxon>Tracheophyta</taxon>
        <taxon>Spermatophyta</taxon>
        <taxon>Magnoliopsida</taxon>
        <taxon>Ranunculales</taxon>
        <taxon>Circaeasteraceae</taxon>
        <taxon>Kingdonia</taxon>
    </lineage>
</organism>
<evidence type="ECO:0000313" key="3">
    <source>
        <dbReference type="Proteomes" id="UP000541444"/>
    </source>
</evidence>
<keyword evidence="3" id="KW-1185">Reference proteome</keyword>
<sequence>MHLPIIYESFKYIPNDRIALVVKGLEECYDISHVAWNKENRAKLIAPCTLGRTSMPIIRHKLAEERGVTDEEIDRVEVYIPTQTKKDKTIQCPDVIAELQNTMRKDPKSIRTGPNDAIAQKFGKERKGGTRGMGAGMSISLVEKVCHIVNENEELRFMNNELKFATEKLRKDLDALAKYIGNIPVISPADSLPSQQATSSSQREQMQDNYGASGYFLEIGGTNKRKHVETLKLTEVSASNKLESFRASQEPFSLLTAISSSAISVLNGAKFSASEADNSSLIHMDVDQSFLSVPAPVKAAIFESFARKNMIESETDVKLGIQMAVAIENVFRLFSPHLTIVDEHLTRHLPKQWLTSLAIERSADDKPYGDMLTAIEAPCPSDLMIEVIKKLKPQVVVTGMAHFEAVTSSAFQHLLDITRDIGSRLFLDVSEHFELSSLPGSSGVWKYLAGNTLPPHAAIVCGLVKNQVYSDLEVAFVISEEETIFKALSKTVKLLEGNPALFSQYYYGCLFHELLAFQLADRHPHAQSDAEEAKTQENAKLQSALEEMQLQFKETKAMLVKERETAKKEKVPKVLDDFDSRMFEWTQRACSPEIYSSSMEMEESHSFTLTNKHGPESESMLRRFRKTESVDALIKCVMQEIAFSQRKPVAAFTIYKCLLHWKSFEAERTSVFDRLIQMIGSAIEFYVVREIWALRLRLLWNFIHLVISTSHFLLGTANTFQSYLISSGLLRKYKALDLTELQYLAIVVDSEEAHNTSKIVELLHWLSIVGVKNIYLYDMDGVLKDSKEIILEELADKSYEQGTFSDQKEMTFEFSSFSDGKEGAAKADNFLCSKYLKDSSLDGVDEEHLFIEPKMTEALEEDE</sequence>
<comment type="caution">
    <text evidence="2">The sequence shown here is derived from an EMBL/GenBank/DDBJ whole genome shotgun (WGS) entry which is preliminary data.</text>
</comment>
<evidence type="ECO:0000256" key="1">
    <source>
        <dbReference type="SAM" id="Coils"/>
    </source>
</evidence>
<accession>A0A7J7MCW6</accession>
<feature type="non-terminal residue" evidence="2">
    <location>
        <position position="1"/>
    </location>
</feature>
<dbReference type="EMBL" id="JACGCM010001619">
    <property type="protein sequence ID" value="KAF6152630.1"/>
    <property type="molecule type" value="Genomic_DNA"/>
</dbReference>
<dbReference type="PANTHER" id="PTHR47087">
    <property type="entry name" value="METHIONINE S-METHYLTRANSFERASE"/>
    <property type="match status" value="1"/>
</dbReference>
<proteinExistence type="predicted"/>
<feature type="coiled-coil region" evidence="1">
    <location>
        <begin position="527"/>
        <end position="565"/>
    </location>
</feature>
<protein>
    <submittedName>
        <fullName evidence="2">Uncharacterized protein</fullName>
    </submittedName>
</protein>
<dbReference type="Pfam" id="PF03004">
    <property type="entry name" value="Transposase_24"/>
    <property type="match status" value="1"/>
</dbReference>